<dbReference type="OrthoDB" id="1844152at2759"/>
<evidence type="ECO:0000256" key="2">
    <source>
        <dbReference type="ARBA" id="ARBA00010617"/>
    </source>
</evidence>
<evidence type="ECO:0000313" key="9">
    <source>
        <dbReference type="EMBL" id="KIK57170.1"/>
    </source>
</evidence>
<keyword evidence="10" id="KW-1185">Reference proteome</keyword>
<keyword evidence="8" id="KW-0472">Membrane</keyword>
<keyword evidence="6" id="KW-0503">Monooxygenase</keyword>
<keyword evidence="3 7" id="KW-0479">Metal-binding</keyword>
<sequence length="509" mass="57804">MSLSPFSRILTLGAIFLATLILPRFLRWRARMVKLNAIPTVGNSGIFSSYLSARRFKDHAIEILQEGYEKYPGRAFKVPLPDGWEVFVSGKTMVDEIRKANDQDLSPQEAAIKILQTDYTLGRCVREDSYQIDVVRTALTRNLGARFEDLRDEIKDAFADEIPAKESEWMKIPMLYTAMKIISRTSNRYFVGSPLCRDPDYMKLNIEFTVDAFNGAKTLQHYPGFLKPLIRQFLTKVPAGVARATKHLKSVIEERLRKEEEYGTTDWPGKPNDLISWLLDEANTEDRRKDIIYNIVSRVLVINFAAIHTTSVTFTNSLYYLAANPHIVQPLREEVQACVEKHGWTKAAMGQMRKLDSYMKEVQRLVGVSGLGMSRMAMKDFTFSDGTVVPTGTIVHTVSYALHHDPEVYEDPESLNAFRFSNMRVKEGEGFKHQMVAQDPSYALFGSGGRHMCPGRFFAVNELKALLGHVLVTYDIKFENNRGVPPPCWDGAGCTPNRTAFVMFRKRAV</sequence>
<keyword evidence="5 7" id="KW-0408">Iron</keyword>
<organism evidence="9 10">
    <name type="scientific">Collybiopsis luxurians FD-317 M1</name>
    <dbReference type="NCBI Taxonomy" id="944289"/>
    <lineage>
        <taxon>Eukaryota</taxon>
        <taxon>Fungi</taxon>
        <taxon>Dikarya</taxon>
        <taxon>Basidiomycota</taxon>
        <taxon>Agaricomycotina</taxon>
        <taxon>Agaricomycetes</taxon>
        <taxon>Agaricomycetidae</taxon>
        <taxon>Agaricales</taxon>
        <taxon>Marasmiineae</taxon>
        <taxon>Omphalotaceae</taxon>
        <taxon>Collybiopsis</taxon>
        <taxon>Collybiopsis luxurians</taxon>
    </lineage>
</organism>
<evidence type="ECO:0000256" key="3">
    <source>
        <dbReference type="ARBA" id="ARBA00022723"/>
    </source>
</evidence>
<dbReference type="HOGENOM" id="CLU_022195_0_2_1"/>
<dbReference type="CDD" id="cd11041">
    <property type="entry name" value="CYP503A1-like"/>
    <property type="match status" value="1"/>
</dbReference>
<dbReference type="Proteomes" id="UP000053593">
    <property type="component" value="Unassembled WGS sequence"/>
</dbReference>
<evidence type="ECO:0000256" key="4">
    <source>
        <dbReference type="ARBA" id="ARBA00023002"/>
    </source>
</evidence>
<evidence type="ECO:0000256" key="8">
    <source>
        <dbReference type="SAM" id="Phobius"/>
    </source>
</evidence>
<evidence type="ECO:0000313" key="10">
    <source>
        <dbReference type="Proteomes" id="UP000053593"/>
    </source>
</evidence>
<feature type="transmembrane region" description="Helical" evidence="8">
    <location>
        <begin position="6"/>
        <end position="26"/>
    </location>
</feature>
<keyword evidence="7" id="KW-0349">Heme</keyword>
<dbReference type="SUPFAM" id="SSF48264">
    <property type="entry name" value="Cytochrome P450"/>
    <property type="match status" value="1"/>
</dbReference>
<evidence type="ECO:0000256" key="7">
    <source>
        <dbReference type="PIRSR" id="PIRSR602401-1"/>
    </source>
</evidence>
<keyword evidence="8" id="KW-0812">Transmembrane</keyword>
<proteinExistence type="inferred from homology"/>
<dbReference type="GO" id="GO:0016705">
    <property type="term" value="F:oxidoreductase activity, acting on paired donors, with incorporation or reduction of molecular oxygen"/>
    <property type="evidence" value="ECO:0007669"/>
    <property type="project" value="InterPro"/>
</dbReference>
<accession>A0A0D0B1W3</accession>
<name>A0A0D0B1W3_9AGAR</name>
<evidence type="ECO:0000256" key="1">
    <source>
        <dbReference type="ARBA" id="ARBA00001971"/>
    </source>
</evidence>
<dbReference type="PANTHER" id="PTHR46206:SF6">
    <property type="entry name" value="CYTOCHROME P450 MONOOXYGENASE AN1598-RELATED"/>
    <property type="match status" value="1"/>
</dbReference>
<gene>
    <name evidence="9" type="ORF">GYMLUDRAFT_247135</name>
</gene>
<dbReference type="GO" id="GO:0005506">
    <property type="term" value="F:iron ion binding"/>
    <property type="evidence" value="ECO:0007669"/>
    <property type="project" value="InterPro"/>
</dbReference>
<comment type="similarity">
    <text evidence="2">Belongs to the cytochrome P450 family.</text>
</comment>
<dbReference type="InterPro" id="IPR001128">
    <property type="entry name" value="Cyt_P450"/>
</dbReference>
<dbReference type="GO" id="GO:0004497">
    <property type="term" value="F:monooxygenase activity"/>
    <property type="evidence" value="ECO:0007669"/>
    <property type="project" value="UniProtKB-KW"/>
</dbReference>
<protein>
    <submittedName>
        <fullName evidence="9">Unplaced genomic scaffold GYMLUscaffold_44, whole genome shotgun sequence</fullName>
    </submittedName>
</protein>
<dbReference type="InterPro" id="IPR002401">
    <property type="entry name" value="Cyt_P450_E_grp-I"/>
</dbReference>
<evidence type="ECO:0000256" key="5">
    <source>
        <dbReference type="ARBA" id="ARBA00023004"/>
    </source>
</evidence>
<keyword evidence="8" id="KW-1133">Transmembrane helix</keyword>
<dbReference type="Pfam" id="PF00067">
    <property type="entry name" value="p450"/>
    <property type="match status" value="1"/>
</dbReference>
<feature type="binding site" description="axial binding residue" evidence="7">
    <location>
        <position position="453"/>
    </location>
    <ligand>
        <name>heme</name>
        <dbReference type="ChEBI" id="CHEBI:30413"/>
    </ligand>
    <ligandPart>
        <name>Fe</name>
        <dbReference type="ChEBI" id="CHEBI:18248"/>
    </ligandPart>
</feature>
<dbReference type="EMBL" id="KN834792">
    <property type="protein sequence ID" value="KIK57170.1"/>
    <property type="molecule type" value="Genomic_DNA"/>
</dbReference>
<comment type="cofactor">
    <cofactor evidence="1 7">
        <name>heme</name>
        <dbReference type="ChEBI" id="CHEBI:30413"/>
    </cofactor>
</comment>
<evidence type="ECO:0000256" key="6">
    <source>
        <dbReference type="ARBA" id="ARBA00023033"/>
    </source>
</evidence>
<dbReference type="GO" id="GO:0020037">
    <property type="term" value="F:heme binding"/>
    <property type="evidence" value="ECO:0007669"/>
    <property type="project" value="InterPro"/>
</dbReference>
<dbReference type="PANTHER" id="PTHR46206">
    <property type="entry name" value="CYTOCHROME P450"/>
    <property type="match status" value="1"/>
</dbReference>
<dbReference type="AlphaFoldDB" id="A0A0D0B1W3"/>
<dbReference type="InterPro" id="IPR036396">
    <property type="entry name" value="Cyt_P450_sf"/>
</dbReference>
<dbReference type="Gene3D" id="1.10.630.10">
    <property type="entry name" value="Cytochrome P450"/>
    <property type="match status" value="1"/>
</dbReference>
<dbReference type="PRINTS" id="PR00463">
    <property type="entry name" value="EP450I"/>
</dbReference>
<keyword evidence="4" id="KW-0560">Oxidoreductase</keyword>
<reference evidence="9 10" key="1">
    <citation type="submission" date="2014-04" db="EMBL/GenBank/DDBJ databases">
        <title>Evolutionary Origins and Diversification of the Mycorrhizal Mutualists.</title>
        <authorList>
            <consortium name="DOE Joint Genome Institute"/>
            <consortium name="Mycorrhizal Genomics Consortium"/>
            <person name="Kohler A."/>
            <person name="Kuo A."/>
            <person name="Nagy L.G."/>
            <person name="Floudas D."/>
            <person name="Copeland A."/>
            <person name="Barry K.W."/>
            <person name="Cichocki N."/>
            <person name="Veneault-Fourrey C."/>
            <person name="LaButti K."/>
            <person name="Lindquist E.A."/>
            <person name="Lipzen A."/>
            <person name="Lundell T."/>
            <person name="Morin E."/>
            <person name="Murat C."/>
            <person name="Riley R."/>
            <person name="Ohm R."/>
            <person name="Sun H."/>
            <person name="Tunlid A."/>
            <person name="Henrissat B."/>
            <person name="Grigoriev I.V."/>
            <person name="Hibbett D.S."/>
            <person name="Martin F."/>
        </authorList>
    </citation>
    <scope>NUCLEOTIDE SEQUENCE [LARGE SCALE GENOMIC DNA]</scope>
    <source>
        <strain evidence="9 10">FD-317 M1</strain>
    </source>
</reference>